<dbReference type="InterPro" id="IPR006626">
    <property type="entry name" value="PbH1"/>
</dbReference>
<dbReference type="InterPro" id="IPR013783">
    <property type="entry name" value="Ig-like_fold"/>
</dbReference>
<evidence type="ECO:0000313" key="3">
    <source>
        <dbReference type="EMBL" id="TLM75622.1"/>
    </source>
</evidence>
<dbReference type="Gene3D" id="2.60.40.10">
    <property type="entry name" value="Immunoglobulins"/>
    <property type="match status" value="2"/>
</dbReference>
<dbReference type="EMBL" id="VANI01000016">
    <property type="protein sequence ID" value="TLM75622.1"/>
    <property type="molecule type" value="Genomic_DNA"/>
</dbReference>
<keyword evidence="4" id="KW-1185">Reference proteome</keyword>
<feature type="compositionally biased region" description="Polar residues" evidence="1">
    <location>
        <begin position="61"/>
        <end position="73"/>
    </location>
</feature>
<dbReference type="InterPro" id="IPR011050">
    <property type="entry name" value="Pectin_lyase_fold/virulence"/>
</dbReference>
<feature type="domain" description="PKD" evidence="2">
    <location>
        <begin position="150"/>
        <end position="239"/>
    </location>
</feature>
<dbReference type="SMART" id="SM00089">
    <property type="entry name" value="PKD"/>
    <property type="match status" value="2"/>
</dbReference>
<accession>A0ABY2UEP4</accession>
<evidence type="ECO:0000259" key="2">
    <source>
        <dbReference type="PROSITE" id="PS50093"/>
    </source>
</evidence>
<dbReference type="PROSITE" id="PS50093">
    <property type="entry name" value="PKD"/>
    <property type="match status" value="1"/>
</dbReference>
<feature type="region of interest" description="Disordered" evidence="1">
    <location>
        <begin position="43"/>
        <end position="81"/>
    </location>
</feature>
<protein>
    <recommendedName>
        <fullName evidence="2">PKD domain-containing protein</fullName>
    </recommendedName>
</protein>
<sequence length="676" mass="72387">MNMDVFLHSRLYAGHDSYGSIIMKYLLTIGVISALLTGCGSGGSTSETAMPQNREPVANAGGNQVTESGQSVPLSGAASHDPDGDSLTYTWNIVSSPSGSNPVISPASAVFTDFSADVTGSYDIQLSVSDGVLSDTDSVTVTVIDRQSASLIAEAGGRYSAAEGLDIQLDGTGSADPDRGALTYSWEIKSGPANSVASLANANSATPVLRATSIGSYEVELKVTSESGNTATDTANVLVYDYFPLMHKVEHYTQILPADDTRIVYVSSSEGDDANNGFSSKTPVKTIGQGISLLRDGFPDWLALKSGDSWETGVGAWAKSGRSQTEPMVITSYGAGAARPLLRTHDESAFRFQGGGGSPEYVNYLVIHGLHFYAASRDPNSSEFTGASADRAIVWLRGTNGLLIEDNLIQFYKEGITLQESDGFDIRNVLIKNNVIVDSYHTMDAHSQGIFLKLTDHVRIERNVFDHVGWNSDVPGAEPTKFNHSIYVQFDNRDISIVDNIITRSSSNGVQLRPGGLLEGNVLVHNPISLMLSGDNSQGDPGIIKNNVVLHGNDITELDPRGWGIDITPEIVSAEVTGNIVAHEASTSNNPMAISENSLSAQSGNVVFEWGEQSQIEARFSNPSVTILDFDKHVGGDGTLVSFIGNIRSHSLRKPNPKYNVENIRSYFQEAFSVKN</sequence>
<dbReference type="InterPro" id="IPR022409">
    <property type="entry name" value="PKD/Chitinase_dom"/>
</dbReference>
<reference evidence="3 4" key="1">
    <citation type="submission" date="2019-05" db="EMBL/GenBank/DDBJ databases">
        <title>Microbulbifer harenosus sp. nov., an alginate-degrading bacterium isolated from coastal sand.</title>
        <authorList>
            <person name="Huang H."/>
            <person name="Mo K."/>
            <person name="Bao S."/>
        </authorList>
    </citation>
    <scope>NUCLEOTIDE SEQUENCE [LARGE SCALE GENOMIC DNA]</scope>
    <source>
        <strain evidence="3 4">HB161719</strain>
    </source>
</reference>
<dbReference type="SMART" id="SM00710">
    <property type="entry name" value="PbH1"/>
    <property type="match status" value="4"/>
</dbReference>
<comment type="caution">
    <text evidence="3">The sequence shown here is derived from an EMBL/GenBank/DDBJ whole genome shotgun (WGS) entry which is preliminary data.</text>
</comment>
<dbReference type="InterPro" id="IPR039448">
    <property type="entry name" value="Beta_helix"/>
</dbReference>
<dbReference type="CDD" id="cd00146">
    <property type="entry name" value="PKD"/>
    <property type="match status" value="1"/>
</dbReference>
<dbReference type="Gene3D" id="2.160.20.10">
    <property type="entry name" value="Single-stranded right-handed beta-helix, Pectin lyase-like"/>
    <property type="match status" value="1"/>
</dbReference>
<proteinExistence type="predicted"/>
<dbReference type="InterPro" id="IPR035986">
    <property type="entry name" value="PKD_dom_sf"/>
</dbReference>
<dbReference type="InterPro" id="IPR000601">
    <property type="entry name" value="PKD_dom"/>
</dbReference>
<dbReference type="SUPFAM" id="SSF49299">
    <property type="entry name" value="PKD domain"/>
    <property type="match status" value="2"/>
</dbReference>
<name>A0ABY2UEP4_9GAMM</name>
<dbReference type="Proteomes" id="UP000306791">
    <property type="component" value="Unassembled WGS sequence"/>
</dbReference>
<gene>
    <name evidence="3" type="ORF">FDY93_15090</name>
</gene>
<dbReference type="PANTHER" id="PTHR46182:SF2">
    <property type="entry name" value="FI19480P1"/>
    <property type="match status" value="1"/>
</dbReference>
<dbReference type="SUPFAM" id="SSF51126">
    <property type="entry name" value="Pectin lyase-like"/>
    <property type="match status" value="1"/>
</dbReference>
<dbReference type="Pfam" id="PF22352">
    <property type="entry name" value="K319L-like_PKD"/>
    <property type="match status" value="2"/>
</dbReference>
<evidence type="ECO:0000313" key="4">
    <source>
        <dbReference type="Proteomes" id="UP000306791"/>
    </source>
</evidence>
<dbReference type="InterPro" id="IPR012334">
    <property type="entry name" value="Pectin_lyas_fold"/>
</dbReference>
<dbReference type="PANTHER" id="PTHR46182">
    <property type="entry name" value="FI19480P1"/>
    <property type="match status" value="1"/>
</dbReference>
<dbReference type="InterPro" id="IPR029865">
    <property type="entry name" value="KIAA0319-like"/>
</dbReference>
<organism evidence="3 4">
    <name type="scientific">Microbulbifer harenosus</name>
    <dbReference type="NCBI Taxonomy" id="2576840"/>
    <lineage>
        <taxon>Bacteria</taxon>
        <taxon>Pseudomonadati</taxon>
        <taxon>Pseudomonadota</taxon>
        <taxon>Gammaproteobacteria</taxon>
        <taxon>Cellvibrionales</taxon>
        <taxon>Microbulbiferaceae</taxon>
        <taxon>Microbulbifer</taxon>
    </lineage>
</organism>
<dbReference type="Pfam" id="PF13229">
    <property type="entry name" value="Beta_helix"/>
    <property type="match status" value="1"/>
</dbReference>
<evidence type="ECO:0000256" key="1">
    <source>
        <dbReference type="SAM" id="MobiDB-lite"/>
    </source>
</evidence>